<accession>A0ABR2MDU6</accession>
<dbReference type="Gene3D" id="1.20.58.760">
    <property type="entry name" value="Peptidase M41"/>
    <property type="match status" value="1"/>
</dbReference>
<evidence type="ECO:0008006" key="3">
    <source>
        <dbReference type="Google" id="ProtNLM"/>
    </source>
</evidence>
<reference evidence="1 2" key="1">
    <citation type="journal article" date="2022" name="Nat. Plants">
        <title>Genomes of leafy and leafless Platanthera orchids illuminate the evolution of mycoheterotrophy.</title>
        <authorList>
            <person name="Li M.H."/>
            <person name="Liu K.W."/>
            <person name="Li Z."/>
            <person name="Lu H.C."/>
            <person name="Ye Q.L."/>
            <person name="Zhang D."/>
            <person name="Wang J.Y."/>
            <person name="Li Y.F."/>
            <person name="Zhong Z.M."/>
            <person name="Liu X."/>
            <person name="Yu X."/>
            <person name="Liu D.K."/>
            <person name="Tu X.D."/>
            <person name="Liu B."/>
            <person name="Hao Y."/>
            <person name="Liao X.Y."/>
            <person name="Jiang Y.T."/>
            <person name="Sun W.H."/>
            <person name="Chen J."/>
            <person name="Chen Y.Q."/>
            <person name="Ai Y."/>
            <person name="Zhai J.W."/>
            <person name="Wu S.S."/>
            <person name="Zhou Z."/>
            <person name="Hsiao Y.Y."/>
            <person name="Wu W.L."/>
            <person name="Chen Y.Y."/>
            <person name="Lin Y.F."/>
            <person name="Hsu J.L."/>
            <person name="Li C.Y."/>
            <person name="Wang Z.W."/>
            <person name="Zhao X."/>
            <person name="Zhong W.Y."/>
            <person name="Ma X.K."/>
            <person name="Ma L."/>
            <person name="Huang J."/>
            <person name="Chen G.Z."/>
            <person name="Huang M.Z."/>
            <person name="Huang L."/>
            <person name="Peng D.H."/>
            <person name="Luo Y.B."/>
            <person name="Zou S.Q."/>
            <person name="Chen S.P."/>
            <person name="Lan S."/>
            <person name="Tsai W.C."/>
            <person name="Van de Peer Y."/>
            <person name="Liu Z.J."/>
        </authorList>
    </citation>
    <scope>NUCLEOTIDE SEQUENCE [LARGE SCALE GENOMIC DNA]</scope>
    <source>
        <strain evidence="1">Lor288</strain>
    </source>
</reference>
<evidence type="ECO:0000313" key="1">
    <source>
        <dbReference type="EMBL" id="KAK8962047.1"/>
    </source>
</evidence>
<dbReference type="Proteomes" id="UP001412067">
    <property type="component" value="Unassembled WGS sequence"/>
</dbReference>
<evidence type="ECO:0000313" key="2">
    <source>
        <dbReference type="Proteomes" id="UP001412067"/>
    </source>
</evidence>
<dbReference type="PANTHER" id="PTHR47723">
    <property type="entry name" value="OS05G0353850 PROTEIN"/>
    <property type="match status" value="1"/>
</dbReference>
<organism evidence="1 2">
    <name type="scientific">Platanthera guangdongensis</name>
    <dbReference type="NCBI Taxonomy" id="2320717"/>
    <lineage>
        <taxon>Eukaryota</taxon>
        <taxon>Viridiplantae</taxon>
        <taxon>Streptophyta</taxon>
        <taxon>Embryophyta</taxon>
        <taxon>Tracheophyta</taxon>
        <taxon>Spermatophyta</taxon>
        <taxon>Magnoliopsida</taxon>
        <taxon>Liliopsida</taxon>
        <taxon>Asparagales</taxon>
        <taxon>Orchidaceae</taxon>
        <taxon>Orchidoideae</taxon>
        <taxon>Orchideae</taxon>
        <taxon>Orchidinae</taxon>
        <taxon>Platanthera</taxon>
    </lineage>
</organism>
<dbReference type="InterPro" id="IPR037219">
    <property type="entry name" value="Peptidase_M41-like"/>
</dbReference>
<dbReference type="EMBL" id="JBBWWR010000009">
    <property type="protein sequence ID" value="KAK8962047.1"/>
    <property type="molecule type" value="Genomic_DNA"/>
</dbReference>
<sequence length="543" mass="60793">MAVEDMVGEEAFQAVVEIAREMVISPRNPRLGLTTLVRRLGMKDRPDSIDGELLKYKWDDPNVVPADMTIEVSELFSRELTKYIQETEEVAINGISRNRHILNMIVTELMENSRMTGLLGYCAGASFLCLCRRAWYGEGFFSAVYQVWRGRNAKVHHGEVANFTVMATTIVETLSVMRTLPLQGRWGTTQPRRLSTPHFWCPPPPGWIKFNVDGSLSPSGLAGLGMVACDDRGALIFDAGFPLLHWDPGGVELAAVLALRNLIPPSLYGVCEAIVVGDCSSLMDSCAASLRRGDWSVTVDDKEDFSFLSGFPQLLFQHIGREASRAADFYSSIRLVVTVSVQIQLKTFARLPRKISDYTPSVDYTYFYTTFDFQSRSVLLIERAHLRQLLSSTLELIMSSFINIQSTTHTVSTMRLLPTQHQCKVAGSSSSSTPVSVPVHSLRHSCSLNPLITLHRALSFILLFILSPLHVACRLSDTDPYYHPFRACLQTSLPIIVDPRPQFLPLFFNLAHCLVFLLEPAPPQRVSFEVKLERLLFESSLTK</sequence>
<dbReference type="SUPFAM" id="SSF140990">
    <property type="entry name" value="FtsH protease domain-like"/>
    <property type="match status" value="1"/>
</dbReference>
<comment type="caution">
    <text evidence="1">The sequence shown here is derived from an EMBL/GenBank/DDBJ whole genome shotgun (WGS) entry which is preliminary data.</text>
</comment>
<dbReference type="InterPro" id="IPR053151">
    <property type="entry name" value="RNase_H-like"/>
</dbReference>
<proteinExistence type="predicted"/>
<name>A0ABR2MDU6_9ASPA</name>
<gene>
    <name evidence="1" type="ORF">KSP40_PGU016023</name>
</gene>
<dbReference type="PANTHER" id="PTHR47723:SF19">
    <property type="entry name" value="POLYNUCLEOTIDYL TRANSFERASE, RIBONUCLEASE H-LIKE SUPERFAMILY PROTEIN"/>
    <property type="match status" value="1"/>
</dbReference>
<keyword evidence="2" id="KW-1185">Reference proteome</keyword>
<protein>
    <recommendedName>
        <fullName evidence="3">RNase H type-1 domain-containing protein</fullName>
    </recommendedName>
</protein>